<dbReference type="Gene3D" id="1.10.8.50">
    <property type="match status" value="1"/>
</dbReference>
<dbReference type="InterPro" id="IPR010979">
    <property type="entry name" value="Ribosomal_uS13-like_H2TH"/>
</dbReference>
<evidence type="ECO:0000256" key="2">
    <source>
        <dbReference type="ARBA" id="ARBA00009409"/>
    </source>
</evidence>
<keyword evidence="11" id="KW-0255">Endonuclease</keyword>
<dbReference type="InterPro" id="IPR012319">
    <property type="entry name" value="FPG_cat"/>
</dbReference>
<dbReference type="Pfam" id="PF01149">
    <property type="entry name" value="Fapy_DNA_glyco"/>
    <property type="match status" value="1"/>
</dbReference>
<keyword evidence="9" id="KW-0326">Glycosidase</keyword>
<dbReference type="PANTHER" id="PTHR22993:SF9">
    <property type="entry name" value="FORMAMIDOPYRIMIDINE-DNA GLYCOSYLASE"/>
    <property type="match status" value="1"/>
</dbReference>
<dbReference type="InterPro" id="IPR015886">
    <property type="entry name" value="H2TH_FPG"/>
</dbReference>
<evidence type="ECO:0000256" key="9">
    <source>
        <dbReference type="ARBA" id="ARBA00023295"/>
    </source>
</evidence>
<dbReference type="PROSITE" id="PS51068">
    <property type="entry name" value="FPG_CAT"/>
    <property type="match status" value="1"/>
</dbReference>
<evidence type="ECO:0000256" key="1">
    <source>
        <dbReference type="ARBA" id="ARBA00001668"/>
    </source>
</evidence>
<comment type="caution">
    <text evidence="11">The sequence shown here is derived from an EMBL/GenBank/DDBJ whole genome shotgun (WGS) entry which is preliminary data.</text>
</comment>
<dbReference type="InterPro" id="IPR035937">
    <property type="entry name" value="FPG_N"/>
</dbReference>
<evidence type="ECO:0000256" key="4">
    <source>
        <dbReference type="ARBA" id="ARBA00022801"/>
    </source>
</evidence>
<dbReference type="Proteomes" id="UP000788419">
    <property type="component" value="Unassembled WGS sequence"/>
</dbReference>
<dbReference type="EMBL" id="PDWN01000006">
    <property type="protein sequence ID" value="KAF1695158.1"/>
    <property type="molecule type" value="Genomic_DNA"/>
</dbReference>
<keyword evidence="8" id="KW-0511">Multifunctional enzyme</keyword>
<feature type="domain" description="Formamidopyrimidine-DNA glycosylase catalytic" evidence="10">
    <location>
        <begin position="2"/>
        <end position="93"/>
    </location>
</feature>
<protein>
    <submittedName>
        <fullName evidence="11">Endonuclease</fullName>
    </submittedName>
</protein>
<keyword evidence="5" id="KW-0238">DNA-binding</keyword>
<keyword evidence="6" id="KW-0234">DNA repair</keyword>
<dbReference type="SMART" id="SM00898">
    <property type="entry name" value="Fapy_DNA_glyco"/>
    <property type="match status" value="1"/>
</dbReference>
<evidence type="ECO:0000313" key="12">
    <source>
        <dbReference type="Proteomes" id="UP000788419"/>
    </source>
</evidence>
<keyword evidence="7" id="KW-0456">Lyase</keyword>
<keyword evidence="12" id="KW-1185">Reference proteome</keyword>
<dbReference type="Pfam" id="PF06831">
    <property type="entry name" value="H2TH"/>
    <property type="match status" value="1"/>
</dbReference>
<keyword evidence="4" id="KW-0378">Hydrolase</keyword>
<evidence type="ECO:0000256" key="6">
    <source>
        <dbReference type="ARBA" id="ARBA00023204"/>
    </source>
</evidence>
<dbReference type="SUPFAM" id="SSF81624">
    <property type="entry name" value="N-terminal domain of MutM-like DNA repair proteins"/>
    <property type="match status" value="1"/>
</dbReference>
<evidence type="ECO:0000256" key="7">
    <source>
        <dbReference type="ARBA" id="ARBA00023239"/>
    </source>
</evidence>
<organism evidence="11 12">
    <name type="scientific">Pseudoxanthomonas daejeonensis</name>
    <dbReference type="NCBI Taxonomy" id="266062"/>
    <lineage>
        <taxon>Bacteria</taxon>
        <taxon>Pseudomonadati</taxon>
        <taxon>Pseudomonadota</taxon>
        <taxon>Gammaproteobacteria</taxon>
        <taxon>Lysobacterales</taxon>
        <taxon>Lysobacteraceae</taxon>
        <taxon>Pseudoxanthomonas</taxon>
    </lineage>
</organism>
<dbReference type="SUPFAM" id="SSF46946">
    <property type="entry name" value="S13-like H2TH domain"/>
    <property type="match status" value="1"/>
</dbReference>
<sequence>MPEGPSIVILKEEAAGFAGRTVRHVHGNSREPIQRMAGQRVLGVHSWGKHFLVRFEGFNLRVHLMLYGSYRINERRDVAPRVGLEFEDGSELNFYACSVKFIEGPLDAAYDWTADVMNDAWDPAQARRKLRARPQALAADALLDQQVFAGVGNIIKNEVLHRIRVHPESRVGALPPRKLGELVTQAREYSFDFLHWKKAYVLRQHYQVHTRTVCPRDGHRLAYRKHLGVAKRRAFFCEHCQRLYPRE</sequence>
<accession>A0ABQ6Z7Z2</accession>
<keyword evidence="11" id="KW-0540">Nuclease</keyword>
<evidence type="ECO:0000259" key="10">
    <source>
        <dbReference type="PROSITE" id="PS51068"/>
    </source>
</evidence>
<comment type="catalytic activity">
    <reaction evidence="1">
        <text>Hydrolysis of DNA containing ring-opened 7-methylguanine residues, releasing 2,6-diamino-4-hydroxy-5-(N-methyl)formamidopyrimidine.</text>
        <dbReference type="EC" id="3.2.2.23"/>
    </reaction>
</comment>
<keyword evidence="3" id="KW-0227">DNA damage</keyword>
<dbReference type="SMART" id="SM01232">
    <property type="entry name" value="H2TH"/>
    <property type="match status" value="1"/>
</dbReference>
<gene>
    <name evidence="11" type="ORF">CSC65_07215</name>
</gene>
<evidence type="ECO:0000256" key="5">
    <source>
        <dbReference type="ARBA" id="ARBA00023125"/>
    </source>
</evidence>
<dbReference type="PANTHER" id="PTHR22993">
    <property type="entry name" value="FORMAMIDOPYRIMIDINE-DNA GLYCOSYLASE"/>
    <property type="match status" value="1"/>
</dbReference>
<dbReference type="GO" id="GO:0004519">
    <property type="term" value="F:endonuclease activity"/>
    <property type="evidence" value="ECO:0007669"/>
    <property type="project" value="UniProtKB-KW"/>
</dbReference>
<evidence type="ECO:0000256" key="8">
    <source>
        <dbReference type="ARBA" id="ARBA00023268"/>
    </source>
</evidence>
<evidence type="ECO:0000256" key="3">
    <source>
        <dbReference type="ARBA" id="ARBA00022763"/>
    </source>
</evidence>
<name>A0ABQ6Z7Z2_9GAMM</name>
<dbReference type="CDD" id="cd08974">
    <property type="entry name" value="BaFpgNei_N_2"/>
    <property type="match status" value="1"/>
</dbReference>
<proteinExistence type="inferred from homology"/>
<evidence type="ECO:0000313" key="11">
    <source>
        <dbReference type="EMBL" id="KAF1695158.1"/>
    </source>
</evidence>
<dbReference type="Gene3D" id="3.20.190.10">
    <property type="entry name" value="MutM-like, N-terminal"/>
    <property type="match status" value="1"/>
</dbReference>
<reference evidence="11 12" key="1">
    <citation type="submission" date="2017-10" db="EMBL/GenBank/DDBJ databases">
        <title>Whole genome sequencing of members of genus Pseudoxanthomonas.</title>
        <authorList>
            <person name="Kumar S."/>
            <person name="Bansal K."/>
            <person name="Kaur A."/>
            <person name="Patil P."/>
            <person name="Sharma S."/>
            <person name="Patil P.B."/>
        </authorList>
    </citation>
    <scope>NUCLEOTIDE SEQUENCE [LARGE SCALE GENOMIC DNA]</scope>
    <source>
        <strain evidence="11 12">DSM 17801</strain>
    </source>
</reference>
<comment type="similarity">
    <text evidence="2">Belongs to the FPG family.</text>
</comment>